<evidence type="ECO:0000313" key="2">
    <source>
        <dbReference type="Proteomes" id="UP000183530"/>
    </source>
</evidence>
<dbReference type="EMBL" id="CP018135">
    <property type="protein sequence ID" value="APF41614.1"/>
    <property type="molecule type" value="Genomic_DNA"/>
</dbReference>
<dbReference type="PANTHER" id="PTHR10151:SF120">
    <property type="entry name" value="BIS(5'-ADENOSYL)-TRIPHOSPHATASE"/>
    <property type="match status" value="1"/>
</dbReference>
<keyword evidence="2" id="KW-1185">Reference proteome</keyword>
<dbReference type="Proteomes" id="UP000183530">
    <property type="component" value="Chromosome"/>
</dbReference>
<dbReference type="KEGG" id="nae:BHE16_00640"/>
<dbReference type="AlphaFoldDB" id="A0A1L2ZQF5"/>
<dbReference type="SUPFAM" id="SSF53649">
    <property type="entry name" value="Alkaline phosphatase-like"/>
    <property type="match status" value="1"/>
</dbReference>
<sequence>MPPVEGHTEPRPVSTIADVLSSAAAVLGVDGFENTLNLPAATRVCVILVDGLGLRLLKKKAAYAPFIKSVIDSNKPLEAAFPTTTATSLASLGTGLPSGQHGLAGYDAVDPVQRRTVNQLSGWPADLLPDQWQPHPTIFERASETLNVTTVSKAKFEESSLTRAALRGGNFVAAGSLTARAGAALEALKAPQSLVYFYWDEIDKAGHRFGSESEKWTFQLEELDSGLRRFAARVPANTLVLLTADHGMVDIPEAQRIDYSQFPELLDGIELTAGEPRCVQLHFALDATDEQRERTITAWRERFAKQAVVMERHEVIARGLLGENPDPRVVGRFGDVFVLAHAQVALLDGRRVAPHAFSVVGQHGSLTAAERIIPLLTLKKP</sequence>
<dbReference type="STRING" id="556325.BHE16_00640"/>
<organism evidence="1 2">
    <name type="scientific">Neomicrococcus aestuarii</name>
    <dbReference type="NCBI Taxonomy" id="556325"/>
    <lineage>
        <taxon>Bacteria</taxon>
        <taxon>Bacillati</taxon>
        <taxon>Actinomycetota</taxon>
        <taxon>Actinomycetes</taxon>
        <taxon>Micrococcales</taxon>
        <taxon>Micrococcaceae</taxon>
        <taxon>Neomicrococcus</taxon>
    </lineage>
</organism>
<reference evidence="1 2" key="1">
    <citation type="submission" date="2016-11" db="EMBL/GenBank/DDBJ databases">
        <title>Genome sequencing of Zhihengliuella aestuarii B18 antagonistic to Plasmodiophora brassicae.</title>
        <authorList>
            <person name="Luo Y."/>
        </authorList>
    </citation>
    <scope>NUCLEOTIDE SEQUENCE [LARGE SCALE GENOMIC DNA]</scope>
    <source>
        <strain evidence="1 2">B18</strain>
    </source>
</reference>
<name>A0A1L2ZQF5_9MICC</name>
<protein>
    <submittedName>
        <fullName evidence="1">Alkaline phosphatase family protein</fullName>
    </submittedName>
</protein>
<gene>
    <name evidence="1" type="ORF">BHE16_00640</name>
</gene>
<dbReference type="InterPro" id="IPR002591">
    <property type="entry name" value="Phosphodiest/P_Trfase"/>
</dbReference>
<evidence type="ECO:0000313" key="1">
    <source>
        <dbReference type="EMBL" id="APF41614.1"/>
    </source>
</evidence>
<dbReference type="PANTHER" id="PTHR10151">
    <property type="entry name" value="ECTONUCLEOTIDE PYROPHOSPHATASE/PHOSPHODIESTERASE"/>
    <property type="match status" value="1"/>
</dbReference>
<proteinExistence type="predicted"/>
<dbReference type="Pfam" id="PF01663">
    <property type="entry name" value="Phosphodiest"/>
    <property type="match status" value="1"/>
</dbReference>
<dbReference type="GO" id="GO:0016787">
    <property type="term" value="F:hydrolase activity"/>
    <property type="evidence" value="ECO:0007669"/>
    <property type="project" value="UniProtKB-ARBA"/>
</dbReference>
<accession>A0A1L2ZQF5</accession>
<dbReference type="Gene3D" id="3.40.720.10">
    <property type="entry name" value="Alkaline Phosphatase, subunit A"/>
    <property type="match status" value="1"/>
</dbReference>
<dbReference type="InterPro" id="IPR017850">
    <property type="entry name" value="Alkaline_phosphatase_core_sf"/>
</dbReference>